<dbReference type="AlphaFoldDB" id="A0A4U0SHC9"/>
<dbReference type="EMBL" id="SUMC01000032">
    <property type="protein sequence ID" value="TKA08248.1"/>
    <property type="molecule type" value="Genomic_DNA"/>
</dbReference>
<organism evidence="1 2">
    <name type="scientific">Actinacidiphila oryziradicis</name>
    <dbReference type="NCBI Taxonomy" id="2571141"/>
    <lineage>
        <taxon>Bacteria</taxon>
        <taxon>Bacillati</taxon>
        <taxon>Actinomycetota</taxon>
        <taxon>Actinomycetes</taxon>
        <taxon>Kitasatosporales</taxon>
        <taxon>Streptomycetaceae</taxon>
        <taxon>Actinacidiphila</taxon>
    </lineage>
</organism>
<reference evidence="1 2" key="1">
    <citation type="submission" date="2019-04" db="EMBL/GenBank/DDBJ databases">
        <title>Streptomyces oryziradicis sp. nov., a novel actinomycete isolated from rhizosphere soil of rice (Oryza sativa L.).</title>
        <authorList>
            <person name="Li C."/>
        </authorList>
    </citation>
    <scope>NUCLEOTIDE SEQUENCE [LARGE SCALE GENOMIC DNA]</scope>
    <source>
        <strain evidence="1 2">NEAU-C40</strain>
    </source>
</reference>
<dbReference type="OrthoDB" id="4329660at2"/>
<dbReference type="Proteomes" id="UP000305778">
    <property type="component" value="Unassembled WGS sequence"/>
</dbReference>
<evidence type="ECO:0000313" key="1">
    <source>
        <dbReference type="EMBL" id="TKA08248.1"/>
    </source>
</evidence>
<evidence type="ECO:0000313" key="2">
    <source>
        <dbReference type="Proteomes" id="UP000305778"/>
    </source>
</evidence>
<gene>
    <name evidence="1" type="ORF">FCI23_28615</name>
</gene>
<accession>A0A4U0SHC9</accession>
<keyword evidence="2" id="KW-1185">Reference proteome</keyword>
<comment type="caution">
    <text evidence="1">The sequence shown here is derived from an EMBL/GenBank/DDBJ whole genome shotgun (WGS) entry which is preliminary data.</text>
</comment>
<sequence length="110" mass="11611">TGLPGVFYSLALTFGTLLSSQGTEASFETVSPAPPGFPFVFPTLPDPFRVSALRFRPPAGAGFLFRAFRRVHYFSGFPSGLLIEPFESNSGMLKLTPPGCRAVVVAAGAA</sequence>
<proteinExistence type="predicted"/>
<protein>
    <submittedName>
        <fullName evidence="1">Uncharacterized protein</fullName>
    </submittedName>
</protein>
<name>A0A4U0SHC9_9ACTN</name>
<feature type="non-terminal residue" evidence="1">
    <location>
        <position position="1"/>
    </location>
</feature>
<dbReference type="RefSeq" id="WP_136726836.1">
    <property type="nucleotide sequence ID" value="NZ_SUMC01000032.1"/>
</dbReference>